<dbReference type="EMBL" id="JAHQCR010000005">
    <property type="protein sequence ID" value="MBU9719892.1"/>
    <property type="molecule type" value="Genomic_DNA"/>
</dbReference>
<accession>A0ABS6JRH8</accession>
<keyword evidence="3" id="KW-1185">Reference proteome</keyword>
<evidence type="ECO:0008006" key="4">
    <source>
        <dbReference type="Google" id="ProtNLM"/>
    </source>
</evidence>
<evidence type="ECO:0000256" key="1">
    <source>
        <dbReference type="SAM" id="Phobius"/>
    </source>
</evidence>
<dbReference type="Proteomes" id="UP000790580">
    <property type="component" value="Unassembled WGS sequence"/>
</dbReference>
<feature type="transmembrane region" description="Helical" evidence="1">
    <location>
        <begin position="32"/>
        <end position="53"/>
    </location>
</feature>
<organism evidence="2 3">
    <name type="scientific">Evansella alkalicola</name>
    <dbReference type="NCBI Taxonomy" id="745819"/>
    <lineage>
        <taxon>Bacteria</taxon>
        <taxon>Bacillati</taxon>
        <taxon>Bacillota</taxon>
        <taxon>Bacilli</taxon>
        <taxon>Bacillales</taxon>
        <taxon>Bacillaceae</taxon>
        <taxon>Evansella</taxon>
    </lineage>
</organism>
<dbReference type="RefSeq" id="WP_088074421.1">
    <property type="nucleotide sequence ID" value="NZ_JAHQCR010000005.1"/>
</dbReference>
<proteinExistence type="predicted"/>
<evidence type="ECO:0000313" key="3">
    <source>
        <dbReference type="Proteomes" id="UP000790580"/>
    </source>
</evidence>
<evidence type="ECO:0000313" key="2">
    <source>
        <dbReference type="EMBL" id="MBU9719892.1"/>
    </source>
</evidence>
<gene>
    <name evidence="2" type="ORF">KS407_00380</name>
</gene>
<keyword evidence="1" id="KW-0472">Membrane</keyword>
<comment type="caution">
    <text evidence="2">The sequence shown here is derived from an EMBL/GenBank/DDBJ whole genome shotgun (WGS) entry which is preliminary data.</text>
</comment>
<feature type="transmembrane region" description="Helical" evidence="1">
    <location>
        <begin position="6"/>
        <end position="27"/>
    </location>
</feature>
<reference evidence="2 3" key="1">
    <citation type="submission" date="2021-06" db="EMBL/GenBank/DDBJ databases">
        <title>Bacillus sp. RD4P76, an endophyte from a halophyte.</title>
        <authorList>
            <person name="Sun J.-Q."/>
        </authorList>
    </citation>
    <scope>NUCLEOTIDE SEQUENCE [LARGE SCALE GENOMIC DNA]</scope>
    <source>
        <strain evidence="2 3">JCM 17098</strain>
    </source>
</reference>
<feature type="transmembrane region" description="Helical" evidence="1">
    <location>
        <begin position="59"/>
        <end position="83"/>
    </location>
</feature>
<name>A0ABS6JRH8_9BACI</name>
<sequence length="87" mass="10057">MDILFNVLSSILIVIFPLLLIFGFILYLKRSFIYLSLLGVLIIIFEVLIFSMTSNWSNILLGIIAISKLLFAIYFFILIIPWIRPST</sequence>
<protein>
    <recommendedName>
        <fullName evidence="4">NADH dehydrogenase subunit 4L</fullName>
    </recommendedName>
</protein>
<keyword evidence="1" id="KW-1133">Transmembrane helix</keyword>
<keyword evidence="1" id="KW-0812">Transmembrane</keyword>